<protein>
    <submittedName>
        <fullName evidence="2">Phosphoribosyl transferase domain protein</fullName>
    </submittedName>
</protein>
<dbReference type="CDD" id="cd06223">
    <property type="entry name" value="PRTases_typeI"/>
    <property type="match status" value="1"/>
</dbReference>
<gene>
    <name evidence="2" type="ORF">UV61_C0011G0003</name>
</gene>
<dbReference type="PANTHER" id="PTHR43218:SF1">
    <property type="entry name" value="PHOSPHORIBOSYLTRANSFERASE"/>
    <property type="match status" value="1"/>
</dbReference>
<sequence>MEYYTLKLLGLTRKLPLMYVGKRTRLANLTVLGDVELVKKLADVLTAKLRAYDLDCVVGPQIKIVPLVHGIALRLGHKRFVVCRKTIKPYMVNPLILKPDSHVPKHIKQLVINGTDVQFLKNKRVALIDDVVSTGVTMRLLHKLMDKVGARVIVNVTIIRQGEQLTPIKDLIYLGELPIFT</sequence>
<dbReference type="InterPro" id="IPR000836">
    <property type="entry name" value="PRTase_dom"/>
</dbReference>
<dbReference type="EMBL" id="LCFD01000011">
    <property type="protein sequence ID" value="KKS86355.1"/>
    <property type="molecule type" value="Genomic_DNA"/>
</dbReference>
<accession>A0A0G1CKL2</accession>
<dbReference type="Proteomes" id="UP000034050">
    <property type="component" value="Unassembled WGS sequence"/>
</dbReference>
<proteinExistence type="predicted"/>
<reference evidence="2 3" key="1">
    <citation type="journal article" date="2015" name="Nature">
        <title>rRNA introns, odd ribosomes, and small enigmatic genomes across a large radiation of phyla.</title>
        <authorList>
            <person name="Brown C.T."/>
            <person name="Hug L.A."/>
            <person name="Thomas B.C."/>
            <person name="Sharon I."/>
            <person name="Castelle C.J."/>
            <person name="Singh A."/>
            <person name="Wilkins M.J."/>
            <person name="Williams K.H."/>
            <person name="Banfield J.F."/>
        </authorList>
    </citation>
    <scope>NUCLEOTIDE SEQUENCE [LARGE SCALE GENOMIC DNA]</scope>
</reference>
<dbReference type="InterPro" id="IPR029057">
    <property type="entry name" value="PRTase-like"/>
</dbReference>
<keyword evidence="2" id="KW-0808">Transferase</keyword>
<dbReference type="PANTHER" id="PTHR43218">
    <property type="entry name" value="PHOSPHORIBOSYLTRANSFERASE-RELATED"/>
    <property type="match status" value="1"/>
</dbReference>
<evidence type="ECO:0000259" key="1">
    <source>
        <dbReference type="Pfam" id="PF00156"/>
    </source>
</evidence>
<name>A0A0G1CKL2_9BACT</name>
<feature type="domain" description="Phosphoribosyltransferase" evidence="1">
    <location>
        <begin position="53"/>
        <end position="172"/>
    </location>
</feature>
<dbReference type="NCBIfam" id="NF005592">
    <property type="entry name" value="PRK07322.1"/>
    <property type="match status" value="1"/>
</dbReference>
<dbReference type="AlphaFoldDB" id="A0A0G1CKL2"/>
<dbReference type="SUPFAM" id="SSF53271">
    <property type="entry name" value="PRTase-like"/>
    <property type="match status" value="1"/>
</dbReference>
<evidence type="ECO:0000313" key="3">
    <source>
        <dbReference type="Proteomes" id="UP000034050"/>
    </source>
</evidence>
<comment type="caution">
    <text evidence="2">The sequence shown here is derived from an EMBL/GenBank/DDBJ whole genome shotgun (WGS) entry which is preliminary data.</text>
</comment>
<organism evidence="2 3">
    <name type="scientific">Candidatus Gottesmanbacteria bacterium GW2011_GWB1_43_11</name>
    <dbReference type="NCBI Taxonomy" id="1618446"/>
    <lineage>
        <taxon>Bacteria</taxon>
        <taxon>Candidatus Gottesmaniibacteriota</taxon>
    </lineage>
</organism>
<evidence type="ECO:0000313" key="2">
    <source>
        <dbReference type="EMBL" id="KKS86355.1"/>
    </source>
</evidence>
<dbReference type="GO" id="GO:0016740">
    <property type="term" value="F:transferase activity"/>
    <property type="evidence" value="ECO:0007669"/>
    <property type="project" value="UniProtKB-KW"/>
</dbReference>
<dbReference type="Gene3D" id="3.40.50.2020">
    <property type="match status" value="1"/>
</dbReference>
<dbReference type="Pfam" id="PF00156">
    <property type="entry name" value="Pribosyltran"/>
    <property type="match status" value="1"/>
</dbReference>
<dbReference type="STRING" id="1618446.UV61_C0011G0003"/>